<proteinExistence type="predicted"/>
<accession>A0A9P8PU34</accession>
<protein>
    <recommendedName>
        <fullName evidence="4">N-acetyltransferase domain-containing protein</fullName>
    </recommendedName>
</protein>
<dbReference type="Gene3D" id="3.40.630.30">
    <property type="match status" value="2"/>
</dbReference>
<dbReference type="AlphaFoldDB" id="A0A9P8PU34"/>
<reference evidence="2" key="1">
    <citation type="journal article" date="2021" name="Open Biol.">
        <title>Shared evolutionary footprints suggest mitochondrial oxidative damage underlies multiple complex I losses in fungi.</title>
        <authorList>
            <person name="Schikora-Tamarit M.A."/>
            <person name="Marcet-Houben M."/>
            <person name="Nosek J."/>
            <person name="Gabaldon T."/>
        </authorList>
    </citation>
    <scope>NUCLEOTIDE SEQUENCE</scope>
    <source>
        <strain evidence="2">NCAIM Y.01608</strain>
    </source>
</reference>
<reference evidence="2" key="2">
    <citation type="submission" date="2021-01" db="EMBL/GenBank/DDBJ databases">
        <authorList>
            <person name="Schikora-Tamarit M.A."/>
        </authorList>
    </citation>
    <scope>NUCLEOTIDE SEQUENCE</scope>
    <source>
        <strain evidence="2">NCAIM Y.01608</strain>
    </source>
</reference>
<keyword evidence="3" id="KW-1185">Reference proteome</keyword>
<dbReference type="PANTHER" id="PTHR42791">
    <property type="entry name" value="GNAT FAMILY ACETYLTRANSFERASE"/>
    <property type="match status" value="1"/>
</dbReference>
<organism evidence="2 3">
    <name type="scientific">Ogataea polymorpha</name>
    <dbReference type="NCBI Taxonomy" id="460523"/>
    <lineage>
        <taxon>Eukaryota</taxon>
        <taxon>Fungi</taxon>
        <taxon>Dikarya</taxon>
        <taxon>Ascomycota</taxon>
        <taxon>Saccharomycotina</taxon>
        <taxon>Pichiomycetes</taxon>
        <taxon>Pichiales</taxon>
        <taxon>Pichiaceae</taxon>
        <taxon>Ogataea</taxon>
    </lineage>
</organism>
<evidence type="ECO:0008006" key="4">
    <source>
        <dbReference type="Google" id="ProtNLM"/>
    </source>
</evidence>
<evidence type="ECO:0000313" key="2">
    <source>
        <dbReference type="EMBL" id="KAH3677309.1"/>
    </source>
</evidence>
<feature type="region of interest" description="Disordered" evidence="1">
    <location>
        <begin position="219"/>
        <end position="238"/>
    </location>
</feature>
<evidence type="ECO:0000256" key="1">
    <source>
        <dbReference type="SAM" id="MobiDB-lite"/>
    </source>
</evidence>
<comment type="caution">
    <text evidence="2">The sequence shown here is derived from an EMBL/GenBank/DDBJ whole genome shotgun (WGS) entry which is preliminary data.</text>
</comment>
<dbReference type="InterPro" id="IPR052523">
    <property type="entry name" value="Trichothecene_AcTrans"/>
</dbReference>
<name>A0A9P8PU34_9ASCO</name>
<dbReference type="PANTHER" id="PTHR42791:SF1">
    <property type="entry name" value="N-ACETYLTRANSFERASE DOMAIN-CONTAINING PROTEIN"/>
    <property type="match status" value="1"/>
</dbReference>
<feature type="compositionally biased region" description="Acidic residues" evidence="1">
    <location>
        <begin position="221"/>
        <end position="231"/>
    </location>
</feature>
<dbReference type="Proteomes" id="UP000788993">
    <property type="component" value="Unassembled WGS sequence"/>
</dbReference>
<evidence type="ECO:0000313" key="3">
    <source>
        <dbReference type="Proteomes" id="UP000788993"/>
    </source>
</evidence>
<dbReference type="EMBL" id="JAEUBD010000108">
    <property type="protein sequence ID" value="KAH3677309.1"/>
    <property type="molecule type" value="Genomic_DNA"/>
</dbReference>
<sequence length="369" mass="42082">MSFFSKLQSSIKKGDVSQANSSDDKISDTVSAHNLHVEVVTLKDYKKAAKTLQIAFKDDLYVNYLTSGITDARLKRQMNMALFEATVYSTILKGLVVAVRDSELEQKMPDAPFLAVACFEKPQKAKDHQPQSILNYLWSLYQGGYLKFMWLANKETRQRVFEEQSQMLESFRAEVLGPDIEKSWYLSDIGAIPRGRGKGLARRLIDFVTHNYIDLYKQPTEDGDSDLEDDSDPVHSGFDANEESLLDSEIQSYNFDFDLQSDTFTDYSGYSSASSDASSAHSSWYYDEDRDILAEYDQRKSKGREIGAPLYLESSHPRNRKIYQKLGFTYVKTVKVADVLDREGKMRTLTLDLMVRGIKGAKWQRQDTA</sequence>
<gene>
    <name evidence="2" type="ORF">OGATHE_000783</name>
</gene>